<feature type="region of interest" description="Disordered" evidence="1">
    <location>
        <begin position="294"/>
        <end position="322"/>
    </location>
</feature>
<feature type="compositionally biased region" description="Basic and acidic residues" evidence="1">
    <location>
        <begin position="257"/>
        <end position="271"/>
    </location>
</feature>
<dbReference type="InterPro" id="IPR005162">
    <property type="entry name" value="Retrotrans_gag_dom"/>
</dbReference>
<dbReference type="AlphaFoldDB" id="A0A2N9GGT2"/>
<accession>A0A2N9GGT2</accession>
<feature type="compositionally biased region" description="Basic and acidic residues" evidence="1">
    <location>
        <begin position="303"/>
        <end position="314"/>
    </location>
</feature>
<sequence>MTVEGSTAKWEQEIKMMRAQMGEMKDEFKGRATENLDDLVHRTDSPFTEAVISFPLPLKFQMPSLETFDGTKDPIDHLESFKTMMCLQGVPDEIMCHAFPTTLKGSVRIWFKKLTPGSVGSFAQLSHSFFNHFIGGQRYGWPTTHLLNVKQKEGETLRSYLIRFNKEMLLVDEADNKVVLTAFISGLQSRDFLFSVYKDSLNSIAEMMYKAQRYMNGEEALQARDLASGKKRKYEYVDCHLESHESKPKMQKNRNRRHEDRSGRGSNERFNHFTPLNAPVDHIFMQIRDDPALKWPSKLMTNPDKRPRDKDQREGSPPVARHQRLLAEARLRPPLGEIHMIIGGMAEGGTSRSSRKAYAHQIHNVLVTQKTGKIPRLEDLPITFTEEDARKVFHPHDDALVVSLEFAGYSTRRVMPFAFKNVGATYQRLVNKMFHDRIGRNMEVYVDDMLIKSKENEDHLANLKETFQALRGYNMKLNPRKCAFEVSIGKFLGFMVSQCGIEANSNKIKTILEMSPPKTVKEVQSLTRKMAALNRFVFRSTHKCLPFFKTLKKAFQWTEECQRACEELKAYLSSPPVTSRTAQNK</sequence>
<evidence type="ECO:0000256" key="1">
    <source>
        <dbReference type="SAM" id="MobiDB-lite"/>
    </source>
</evidence>
<dbReference type="SUPFAM" id="SSF56672">
    <property type="entry name" value="DNA/RNA polymerases"/>
    <property type="match status" value="1"/>
</dbReference>
<feature type="domain" description="Retrotransposon gag" evidence="3">
    <location>
        <begin position="98"/>
        <end position="188"/>
    </location>
</feature>
<feature type="domain" description="Reverse transcriptase" evidence="2">
    <location>
        <begin position="407"/>
        <end position="495"/>
    </location>
</feature>
<dbReference type="Pfam" id="PF03732">
    <property type="entry name" value="Retrotrans_gag"/>
    <property type="match status" value="1"/>
</dbReference>
<dbReference type="InterPro" id="IPR000477">
    <property type="entry name" value="RT_dom"/>
</dbReference>
<organism evidence="4">
    <name type="scientific">Fagus sylvatica</name>
    <name type="common">Beechnut</name>
    <dbReference type="NCBI Taxonomy" id="28930"/>
    <lineage>
        <taxon>Eukaryota</taxon>
        <taxon>Viridiplantae</taxon>
        <taxon>Streptophyta</taxon>
        <taxon>Embryophyta</taxon>
        <taxon>Tracheophyta</taxon>
        <taxon>Spermatophyta</taxon>
        <taxon>Magnoliopsida</taxon>
        <taxon>eudicotyledons</taxon>
        <taxon>Gunneridae</taxon>
        <taxon>Pentapetalae</taxon>
        <taxon>rosids</taxon>
        <taxon>fabids</taxon>
        <taxon>Fagales</taxon>
        <taxon>Fagaceae</taxon>
        <taxon>Fagus</taxon>
    </lineage>
</organism>
<name>A0A2N9GGT2_FAGSY</name>
<dbReference type="InterPro" id="IPR043128">
    <property type="entry name" value="Rev_trsase/Diguanyl_cyclase"/>
</dbReference>
<dbReference type="EMBL" id="OIVN01001879">
    <property type="protein sequence ID" value="SPC98511.1"/>
    <property type="molecule type" value="Genomic_DNA"/>
</dbReference>
<reference evidence="4" key="1">
    <citation type="submission" date="2018-02" db="EMBL/GenBank/DDBJ databases">
        <authorList>
            <person name="Cohen D.B."/>
            <person name="Kent A.D."/>
        </authorList>
    </citation>
    <scope>NUCLEOTIDE SEQUENCE</scope>
</reference>
<evidence type="ECO:0000259" key="3">
    <source>
        <dbReference type="Pfam" id="PF03732"/>
    </source>
</evidence>
<dbReference type="InterPro" id="IPR043502">
    <property type="entry name" value="DNA/RNA_pol_sf"/>
</dbReference>
<gene>
    <name evidence="4" type="ORF">FSB_LOCUS26393</name>
</gene>
<feature type="compositionally biased region" description="Basic and acidic residues" evidence="1">
    <location>
        <begin position="239"/>
        <end position="248"/>
    </location>
</feature>
<evidence type="ECO:0000313" key="4">
    <source>
        <dbReference type="EMBL" id="SPC98511.1"/>
    </source>
</evidence>
<dbReference type="Gene3D" id="3.30.70.270">
    <property type="match status" value="2"/>
</dbReference>
<evidence type="ECO:0008006" key="5">
    <source>
        <dbReference type="Google" id="ProtNLM"/>
    </source>
</evidence>
<dbReference type="PANTHER" id="PTHR33223:SF10">
    <property type="entry name" value="AMINOTRANSFERASE-LIKE PLANT MOBILE DOMAIN-CONTAINING PROTEIN"/>
    <property type="match status" value="1"/>
</dbReference>
<feature type="region of interest" description="Disordered" evidence="1">
    <location>
        <begin position="239"/>
        <end position="272"/>
    </location>
</feature>
<dbReference type="PANTHER" id="PTHR33223">
    <property type="entry name" value="CCHC-TYPE DOMAIN-CONTAINING PROTEIN"/>
    <property type="match status" value="1"/>
</dbReference>
<proteinExistence type="predicted"/>
<evidence type="ECO:0000259" key="2">
    <source>
        <dbReference type="Pfam" id="PF00078"/>
    </source>
</evidence>
<dbReference type="Pfam" id="PF00078">
    <property type="entry name" value="RVT_1"/>
    <property type="match status" value="1"/>
</dbReference>
<protein>
    <recommendedName>
        <fullName evidence="5">Reverse transcriptase domain-containing protein</fullName>
    </recommendedName>
</protein>
<dbReference type="CDD" id="cd01647">
    <property type="entry name" value="RT_LTR"/>
    <property type="match status" value="1"/>
</dbReference>